<keyword evidence="2 11" id="KW-0240">DNA-directed RNA polymerase</keyword>
<evidence type="ECO:0000256" key="11">
    <source>
        <dbReference type="HAMAP-Rule" id="MF_00700"/>
    </source>
</evidence>
<dbReference type="EC" id="2.7.7.-" evidence="11"/>
<dbReference type="NCBIfam" id="NF001641">
    <property type="entry name" value="PRK00419.1-3"/>
    <property type="match status" value="1"/>
</dbReference>
<reference evidence="14 15" key="1">
    <citation type="submission" date="2017-03" db="EMBL/GenBank/DDBJ databases">
        <title>Sulfur activation and transportation mechanism of thermophilic Archaea Acidianus manzaensis YN-25.</title>
        <authorList>
            <person name="Ma Y."/>
            <person name="Yang Y."/>
            <person name="Xia J."/>
        </authorList>
    </citation>
    <scope>NUCLEOTIDE SEQUENCE [LARGE SCALE GENOMIC DNA]</scope>
    <source>
        <strain evidence="14 15">YN-25</strain>
    </source>
</reference>
<dbReference type="InterPro" id="IPR002755">
    <property type="entry name" value="DNA_primase_S"/>
</dbReference>
<evidence type="ECO:0000256" key="3">
    <source>
        <dbReference type="ARBA" id="ARBA00022515"/>
    </source>
</evidence>
<keyword evidence="5 11" id="KW-0548">Nucleotidyltransferase</keyword>
<keyword evidence="15" id="KW-1185">Reference proteome</keyword>
<evidence type="ECO:0000256" key="5">
    <source>
        <dbReference type="ARBA" id="ARBA00022695"/>
    </source>
</evidence>
<dbReference type="AlphaFoldDB" id="A0A1W6K3T2"/>
<dbReference type="SUPFAM" id="SSF56747">
    <property type="entry name" value="Prim-pol domain"/>
    <property type="match status" value="1"/>
</dbReference>
<evidence type="ECO:0000256" key="13">
    <source>
        <dbReference type="RuleBase" id="RU004224"/>
    </source>
</evidence>
<comment type="similarity">
    <text evidence="1 11 12">Belongs to the eukaryotic-type primase small subunit family.</text>
</comment>
<dbReference type="Pfam" id="PF20873">
    <property type="entry name" value="PriS_C"/>
    <property type="match status" value="1"/>
</dbReference>
<dbReference type="RefSeq" id="WP_148692903.1">
    <property type="nucleotide sequence ID" value="NZ_CP020477.1"/>
</dbReference>
<dbReference type="GO" id="GO:1990077">
    <property type="term" value="C:primosome complex"/>
    <property type="evidence" value="ECO:0007669"/>
    <property type="project" value="UniProtKB-KW"/>
</dbReference>
<proteinExistence type="inferred from homology"/>
<dbReference type="Pfam" id="PF01896">
    <property type="entry name" value="DNA_primase_S"/>
    <property type="match status" value="1"/>
</dbReference>
<dbReference type="HAMAP" id="MF_00700">
    <property type="entry name" value="DNA_primase_sml_arc"/>
    <property type="match status" value="1"/>
</dbReference>
<evidence type="ECO:0000256" key="6">
    <source>
        <dbReference type="ARBA" id="ARBA00022705"/>
    </source>
</evidence>
<evidence type="ECO:0000256" key="8">
    <source>
        <dbReference type="ARBA" id="ARBA00022842"/>
    </source>
</evidence>
<evidence type="ECO:0000256" key="10">
    <source>
        <dbReference type="ARBA" id="ARBA00023211"/>
    </source>
</evidence>
<name>A0A1W6K3T2_9CREN</name>
<comment type="function">
    <text evidence="11">Catalytic subunit of DNA primase, an RNA polymerase that catalyzes the synthesis of short RNA molecules used as primers for DNA polymerase during DNA replication. The small subunit contains the primase catalytic core and has DNA synthesis activity on its own. Binding to the large subunit stabilizes and modulates the activity, increasing the rate of DNA synthesis while decreasing the length of the DNA fragments, and conferring RNA synthesis capability. The DNA polymerase activity may enable DNA primase to also catalyze primer extension after primer synthesis. May also play a role in DNA repair.</text>
</comment>
<accession>A0A1W6K3T2</accession>
<dbReference type="Gene3D" id="3.90.920.10">
    <property type="entry name" value="DNA primase, PRIM domain"/>
    <property type="match status" value="1"/>
</dbReference>
<keyword evidence="4 11" id="KW-0808">Transferase</keyword>
<dbReference type="OrthoDB" id="31125at2157"/>
<evidence type="ECO:0000256" key="9">
    <source>
        <dbReference type="ARBA" id="ARBA00023163"/>
    </source>
</evidence>
<evidence type="ECO:0000256" key="7">
    <source>
        <dbReference type="ARBA" id="ARBA00022723"/>
    </source>
</evidence>
<dbReference type="InterPro" id="IPR014052">
    <property type="entry name" value="DNA_primase_ssu_euk/arc"/>
</dbReference>
<protein>
    <recommendedName>
        <fullName evidence="11">DNA primase small subunit PriS</fullName>
        <ecNumber evidence="11">2.7.7.-</ecNumber>
    </recommendedName>
</protein>
<evidence type="ECO:0000256" key="1">
    <source>
        <dbReference type="ARBA" id="ARBA00009762"/>
    </source>
</evidence>
<keyword evidence="6 11" id="KW-0235">DNA replication</keyword>
<dbReference type="GO" id="GO:0006269">
    <property type="term" value="P:DNA replication, synthesis of primer"/>
    <property type="evidence" value="ECO:0007669"/>
    <property type="project" value="UniProtKB-UniRule"/>
</dbReference>
<dbReference type="EMBL" id="CP020477">
    <property type="protein sequence ID" value="ARM77160.1"/>
    <property type="molecule type" value="Genomic_DNA"/>
</dbReference>
<comment type="subunit">
    <text evidence="11">Heterodimer of a small subunit (PriS) and a large subunit (PriL).</text>
</comment>
<keyword evidence="7 11" id="KW-0479">Metal-binding</keyword>
<sequence length="326" mass="37336">MFTLLLELNKIISILFKEYYEKANLELPPDIELREFAYQPINKNTYVRHLSFTSDIELKTFLRNNIPLHLFYSSARYQIPSAKEMEEKGWMGADLQFDIDADEICQTRKFNFCPRCGSIVDGEKCPRDGVDTIEYQEITPECIEKAYQNTLIIYDILKNDFGLSPTLYFSGNRGFHVYVTCFGECALLSSEDRKKIIDYIQGIGVPNYQGTSIEDPGWPGRYARGITKTILDEQVTIDTKRLVRIPGSLHGKSGLIVRKISTEKFELIKDLSPFSGSVIFSPYISGEFRLIDEKIKFDKGIPIKMDASLGIYAYLKGLGEVKLYVR</sequence>
<comment type="cofactor">
    <cofactor evidence="11">
        <name>Mg(2+)</name>
        <dbReference type="ChEBI" id="CHEBI:18420"/>
    </cofactor>
    <cofactor evidence="11">
        <name>Mn(2+)</name>
        <dbReference type="ChEBI" id="CHEBI:29035"/>
    </cofactor>
</comment>
<keyword evidence="8 11" id="KW-0460">Magnesium</keyword>
<keyword evidence="10 11" id="KW-0464">Manganese</keyword>
<keyword evidence="3 11" id="KW-0639">Primosome</keyword>
<feature type="active site" evidence="11">
    <location>
        <position position="232"/>
    </location>
</feature>
<dbReference type="PANTHER" id="PTHR10536">
    <property type="entry name" value="DNA PRIMASE SMALL SUBUNIT"/>
    <property type="match status" value="1"/>
</dbReference>
<dbReference type="CDD" id="cd04860">
    <property type="entry name" value="AE_Prim_S"/>
    <property type="match status" value="1"/>
</dbReference>
<dbReference type="InterPro" id="IPR023639">
    <property type="entry name" value="DNA_primase_ssu_PriS"/>
</dbReference>
<feature type="active site" evidence="11">
    <location>
        <position position="100"/>
    </location>
</feature>
<evidence type="ECO:0000256" key="2">
    <source>
        <dbReference type="ARBA" id="ARBA00022478"/>
    </source>
</evidence>
<dbReference type="GO" id="GO:0003899">
    <property type="term" value="F:DNA-directed RNA polymerase activity"/>
    <property type="evidence" value="ECO:0007669"/>
    <property type="project" value="UniProtKB-UniRule"/>
</dbReference>
<dbReference type="Proteomes" id="UP000193404">
    <property type="component" value="Chromosome"/>
</dbReference>
<keyword evidence="9 11" id="KW-0804">Transcription</keyword>
<gene>
    <name evidence="11" type="primary">priS</name>
    <name evidence="14" type="ORF">B6F84_10495</name>
</gene>
<organism evidence="14 15">
    <name type="scientific">Acidianus manzaensis</name>
    <dbReference type="NCBI Taxonomy" id="282676"/>
    <lineage>
        <taxon>Archaea</taxon>
        <taxon>Thermoproteota</taxon>
        <taxon>Thermoprotei</taxon>
        <taxon>Sulfolobales</taxon>
        <taxon>Sulfolobaceae</taxon>
        <taxon>Acidianus</taxon>
    </lineage>
</organism>
<dbReference type="GeneID" id="41591357"/>
<feature type="active site" evidence="11">
    <location>
        <position position="98"/>
    </location>
</feature>
<evidence type="ECO:0000313" key="14">
    <source>
        <dbReference type="EMBL" id="ARM77160.1"/>
    </source>
</evidence>
<evidence type="ECO:0000256" key="4">
    <source>
        <dbReference type="ARBA" id="ARBA00022679"/>
    </source>
</evidence>
<dbReference type="GO" id="GO:0046872">
    <property type="term" value="F:metal ion binding"/>
    <property type="evidence" value="ECO:0007669"/>
    <property type="project" value="UniProtKB-KW"/>
</dbReference>
<dbReference type="GO" id="GO:0000428">
    <property type="term" value="C:DNA-directed RNA polymerase complex"/>
    <property type="evidence" value="ECO:0007669"/>
    <property type="project" value="UniProtKB-KW"/>
</dbReference>
<evidence type="ECO:0000313" key="15">
    <source>
        <dbReference type="Proteomes" id="UP000193404"/>
    </source>
</evidence>
<comment type="function">
    <text evidence="13">RNA polymerase that catalyzes the synthesis of short RNA molecules used as primers for DNA polymerase during DNA replication.</text>
</comment>
<dbReference type="KEGG" id="aman:B6F84_10495"/>
<evidence type="ECO:0000256" key="12">
    <source>
        <dbReference type="RuleBase" id="RU003514"/>
    </source>
</evidence>
<dbReference type="STRING" id="282676.B6F84_10495"/>